<organism evidence="1 2">
    <name type="scientific">Mucor saturninus</name>
    <dbReference type="NCBI Taxonomy" id="64648"/>
    <lineage>
        <taxon>Eukaryota</taxon>
        <taxon>Fungi</taxon>
        <taxon>Fungi incertae sedis</taxon>
        <taxon>Mucoromycota</taxon>
        <taxon>Mucoromycotina</taxon>
        <taxon>Mucoromycetes</taxon>
        <taxon>Mucorales</taxon>
        <taxon>Mucorineae</taxon>
        <taxon>Mucoraceae</taxon>
        <taxon>Mucor</taxon>
    </lineage>
</organism>
<dbReference type="EMBL" id="JAEPRD010000132">
    <property type="protein sequence ID" value="KAG2197240.1"/>
    <property type="molecule type" value="Genomic_DNA"/>
</dbReference>
<evidence type="ECO:0000313" key="2">
    <source>
        <dbReference type="Proteomes" id="UP000603453"/>
    </source>
</evidence>
<keyword evidence="2" id="KW-1185">Reference proteome</keyword>
<dbReference type="Proteomes" id="UP000603453">
    <property type="component" value="Unassembled WGS sequence"/>
</dbReference>
<reference evidence="1" key="1">
    <citation type="submission" date="2020-12" db="EMBL/GenBank/DDBJ databases">
        <title>Metabolic potential, ecology and presence of endohyphal bacteria is reflected in genomic diversity of Mucoromycotina.</title>
        <authorList>
            <person name="Muszewska A."/>
            <person name="Okrasinska A."/>
            <person name="Steczkiewicz K."/>
            <person name="Drgas O."/>
            <person name="Orlowska M."/>
            <person name="Perlinska-Lenart U."/>
            <person name="Aleksandrzak-Piekarczyk T."/>
            <person name="Szatraj K."/>
            <person name="Zielenkiewicz U."/>
            <person name="Pilsyk S."/>
            <person name="Malc E."/>
            <person name="Mieczkowski P."/>
            <person name="Kruszewska J.S."/>
            <person name="Biernat P."/>
            <person name="Pawlowska J."/>
        </authorList>
    </citation>
    <scope>NUCLEOTIDE SEQUENCE</scope>
    <source>
        <strain evidence="1">WA0000017839</strain>
    </source>
</reference>
<name>A0A8H7UVI7_9FUNG</name>
<proteinExistence type="predicted"/>
<comment type="caution">
    <text evidence="1">The sequence shown here is derived from an EMBL/GenBank/DDBJ whole genome shotgun (WGS) entry which is preliminary data.</text>
</comment>
<dbReference type="SUPFAM" id="SSF52047">
    <property type="entry name" value="RNI-like"/>
    <property type="match status" value="1"/>
</dbReference>
<evidence type="ECO:0008006" key="3">
    <source>
        <dbReference type="Google" id="ProtNLM"/>
    </source>
</evidence>
<evidence type="ECO:0000313" key="1">
    <source>
        <dbReference type="EMBL" id="KAG2197240.1"/>
    </source>
</evidence>
<accession>A0A8H7UVI7</accession>
<dbReference type="Gene3D" id="3.80.10.10">
    <property type="entry name" value="Ribonuclease Inhibitor"/>
    <property type="match status" value="1"/>
</dbReference>
<sequence>MSKLASDTSNSARLAETIYCIELLDDAKIIDKDFIRGPNHLEYFVKVVTACPNLVKLRLSTDHSAREYLELLVREQINLPSINEIYATPMNGTCNLDKRTLHIRLNLIYCNQITTLIFYHEGVDMEEFGGLYKFISNFRNLKVLDVRSWNEKQRIDIARLMKACTPNLEALRIFAFRSVMNVDSTFDNATDITQFKSLKKIFFHVLSISRNTLEFIMANFKNLDLFRIITPPPTLRDNSNSLYKKGEAEPFFQKLILYCNDITTSSISMMYEENQERKTFIIPSKRLAKQ</sequence>
<dbReference type="InterPro" id="IPR032675">
    <property type="entry name" value="LRR_dom_sf"/>
</dbReference>
<dbReference type="AlphaFoldDB" id="A0A8H7UVI7"/>
<gene>
    <name evidence="1" type="ORF">INT47_003615</name>
</gene>
<protein>
    <recommendedName>
        <fullName evidence="3">FBD domain-containing protein</fullName>
    </recommendedName>
</protein>